<dbReference type="EMBL" id="UYYB01022685">
    <property type="protein sequence ID" value="VDM71909.1"/>
    <property type="molecule type" value="Genomic_DNA"/>
</dbReference>
<name>A0A3P7IXK7_STRVU</name>
<reference evidence="1 2" key="1">
    <citation type="submission" date="2018-11" db="EMBL/GenBank/DDBJ databases">
        <authorList>
            <consortium name="Pathogen Informatics"/>
        </authorList>
    </citation>
    <scope>NUCLEOTIDE SEQUENCE [LARGE SCALE GENOMIC DNA]</scope>
</reference>
<evidence type="ECO:0000313" key="1">
    <source>
        <dbReference type="EMBL" id="VDM71909.1"/>
    </source>
</evidence>
<proteinExistence type="predicted"/>
<sequence>MGDAAALQYADSVPFIKLFGTCQSQFITSDALCLGAMWGKERAVKMLKEAGFNDVSVMPTPYFETNILYVCKKD</sequence>
<dbReference type="Proteomes" id="UP000270094">
    <property type="component" value="Unassembled WGS sequence"/>
</dbReference>
<keyword evidence="2" id="KW-1185">Reference proteome</keyword>
<protein>
    <recommendedName>
        <fullName evidence="3">Methyltransferase domain-containing protein</fullName>
    </recommendedName>
</protein>
<dbReference type="PANTHER" id="PTHR45581:SF3">
    <property type="entry name" value="METHYLTRANSFERASE DOMAIN-CONTAINING PROTEIN"/>
    <property type="match status" value="1"/>
</dbReference>
<organism evidence="1 2">
    <name type="scientific">Strongylus vulgaris</name>
    <name type="common">Blood worm</name>
    <dbReference type="NCBI Taxonomy" id="40348"/>
    <lineage>
        <taxon>Eukaryota</taxon>
        <taxon>Metazoa</taxon>
        <taxon>Ecdysozoa</taxon>
        <taxon>Nematoda</taxon>
        <taxon>Chromadorea</taxon>
        <taxon>Rhabditida</taxon>
        <taxon>Rhabditina</taxon>
        <taxon>Rhabditomorpha</taxon>
        <taxon>Strongyloidea</taxon>
        <taxon>Strongylidae</taxon>
        <taxon>Strongylus</taxon>
    </lineage>
</organism>
<evidence type="ECO:0000313" key="2">
    <source>
        <dbReference type="Proteomes" id="UP000270094"/>
    </source>
</evidence>
<dbReference type="AlphaFoldDB" id="A0A3P7IXK7"/>
<dbReference type="PANTHER" id="PTHR45581">
    <property type="entry name" value="PROTEIN CBG10435"/>
    <property type="match status" value="1"/>
</dbReference>
<dbReference type="OrthoDB" id="506498at2759"/>
<gene>
    <name evidence="1" type="ORF">SVUK_LOCUS6907</name>
</gene>
<accession>A0A3P7IXK7</accession>
<evidence type="ECO:0008006" key="3">
    <source>
        <dbReference type="Google" id="ProtNLM"/>
    </source>
</evidence>